<accession>A0A919B9J4</accession>
<dbReference type="Proteomes" id="UP000638313">
    <property type="component" value="Unassembled WGS sequence"/>
</dbReference>
<proteinExistence type="predicted"/>
<keyword evidence="5" id="KW-1185">Reference proteome</keyword>
<dbReference type="Gene3D" id="2.60.120.10">
    <property type="entry name" value="Jelly Rolls"/>
    <property type="match status" value="1"/>
</dbReference>
<dbReference type="GO" id="GO:0046872">
    <property type="term" value="F:metal ion binding"/>
    <property type="evidence" value="ECO:0007669"/>
    <property type="project" value="UniProtKB-KW"/>
</dbReference>
<reference evidence="4" key="2">
    <citation type="submission" date="2020-09" db="EMBL/GenBank/DDBJ databases">
        <authorList>
            <person name="Sun Q."/>
            <person name="Ohkuma M."/>
        </authorList>
    </citation>
    <scope>NUCLEOTIDE SEQUENCE</scope>
    <source>
        <strain evidence="4">JCM 4059</strain>
    </source>
</reference>
<feature type="domain" description="Cupin type-2" evidence="3">
    <location>
        <begin position="49"/>
        <end position="114"/>
    </location>
</feature>
<dbReference type="RefSeq" id="WP_190132527.1">
    <property type="nucleotide sequence ID" value="NZ_BNBD01000016.1"/>
</dbReference>
<protein>
    <recommendedName>
        <fullName evidence="3">Cupin type-2 domain-containing protein</fullName>
    </recommendedName>
</protein>
<dbReference type="SUPFAM" id="SSF51182">
    <property type="entry name" value="RmlC-like cupins"/>
    <property type="match status" value="1"/>
</dbReference>
<sequence length="246" mass="26112">MREAVVVATVHEPADVHGVHAAEGLSRWTCLARRAGLHGGWEAVEWAWLPPGGVSGEHRHTRTEELYHVLTGRGELTLDGRPCPVRPGTTVLTAAGSRHGLRNTGEEPLSWLVVELPAPHATKDPTQRPTKDTVMHPTGPSRSTVVPDLHQAGPVDASTVLTGPLRTVRVTRLLPAGTAALTARGVEHTLYVTEGTGTARTASARVPLAAGVALTLPLGTHAELRAGTHGLEYFHAVLAVPTEEQR</sequence>
<dbReference type="EMBL" id="BNBD01000016">
    <property type="protein sequence ID" value="GHF67297.1"/>
    <property type="molecule type" value="Genomic_DNA"/>
</dbReference>
<dbReference type="InterPro" id="IPR013096">
    <property type="entry name" value="Cupin_2"/>
</dbReference>
<evidence type="ECO:0000256" key="1">
    <source>
        <dbReference type="ARBA" id="ARBA00022723"/>
    </source>
</evidence>
<dbReference type="AlphaFoldDB" id="A0A919B9J4"/>
<feature type="region of interest" description="Disordered" evidence="2">
    <location>
        <begin position="120"/>
        <end position="149"/>
    </location>
</feature>
<dbReference type="PANTHER" id="PTHR35848:SF6">
    <property type="entry name" value="CUPIN TYPE-2 DOMAIN-CONTAINING PROTEIN"/>
    <property type="match status" value="1"/>
</dbReference>
<dbReference type="InterPro" id="IPR011051">
    <property type="entry name" value="RmlC_Cupin_sf"/>
</dbReference>
<evidence type="ECO:0000259" key="3">
    <source>
        <dbReference type="Pfam" id="PF07883"/>
    </source>
</evidence>
<comment type="caution">
    <text evidence="4">The sequence shown here is derived from an EMBL/GenBank/DDBJ whole genome shotgun (WGS) entry which is preliminary data.</text>
</comment>
<organism evidence="4 5">
    <name type="scientific">Streptomyces mashuensis</name>
    <dbReference type="NCBI Taxonomy" id="33904"/>
    <lineage>
        <taxon>Bacteria</taxon>
        <taxon>Bacillati</taxon>
        <taxon>Actinomycetota</taxon>
        <taxon>Actinomycetes</taxon>
        <taxon>Kitasatosporales</taxon>
        <taxon>Streptomycetaceae</taxon>
        <taxon>Streptomyces</taxon>
    </lineage>
</organism>
<keyword evidence="1" id="KW-0479">Metal-binding</keyword>
<evidence type="ECO:0000313" key="4">
    <source>
        <dbReference type="EMBL" id="GHF67297.1"/>
    </source>
</evidence>
<dbReference type="InterPro" id="IPR014710">
    <property type="entry name" value="RmlC-like_jellyroll"/>
</dbReference>
<evidence type="ECO:0000256" key="2">
    <source>
        <dbReference type="SAM" id="MobiDB-lite"/>
    </source>
</evidence>
<reference evidence="4" key="1">
    <citation type="journal article" date="2014" name="Int. J. Syst. Evol. Microbiol.">
        <title>Complete genome sequence of Corynebacterium casei LMG S-19264T (=DSM 44701T), isolated from a smear-ripened cheese.</title>
        <authorList>
            <consortium name="US DOE Joint Genome Institute (JGI-PGF)"/>
            <person name="Walter F."/>
            <person name="Albersmeier A."/>
            <person name="Kalinowski J."/>
            <person name="Ruckert C."/>
        </authorList>
    </citation>
    <scope>NUCLEOTIDE SEQUENCE</scope>
    <source>
        <strain evidence="4">JCM 4059</strain>
    </source>
</reference>
<name>A0A919B9J4_9ACTN</name>
<gene>
    <name evidence="4" type="ORF">GCM10010218_55970</name>
</gene>
<dbReference type="PANTHER" id="PTHR35848">
    <property type="entry name" value="OXALATE-BINDING PROTEIN"/>
    <property type="match status" value="1"/>
</dbReference>
<evidence type="ECO:0000313" key="5">
    <source>
        <dbReference type="Proteomes" id="UP000638313"/>
    </source>
</evidence>
<dbReference type="InterPro" id="IPR051610">
    <property type="entry name" value="GPI/OXD"/>
</dbReference>
<dbReference type="Pfam" id="PF07883">
    <property type="entry name" value="Cupin_2"/>
    <property type="match status" value="1"/>
</dbReference>
<feature type="compositionally biased region" description="Basic and acidic residues" evidence="2">
    <location>
        <begin position="121"/>
        <end position="134"/>
    </location>
</feature>